<reference evidence="1" key="1">
    <citation type="submission" date="2020-05" db="EMBL/GenBank/DDBJ databases">
        <title>Large-scale comparative analyses of tick genomes elucidate their genetic diversity and vector capacities.</title>
        <authorList>
            <person name="Jia N."/>
            <person name="Wang J."/>
            <person name="Shi W."/>
            <person name="Du L."/>
            <person name="Sun Y."/>
            <person name="Zhan W."/>
            <person name="Jiang J."/>
            <person name="Wang Q."/>
            <person name="Zhang B."/>
            <person name="Ji P."/>
            <person name="Sakyi L.B."/>
            <person name="Cui X."/>
            <person name="Yuan T."/>
            <person name="Jiang B."/>
            <person name="Yang W."/>
            <person name="Lam T.T.-Y."/>
            <person name="Chang Q."/>
            <person name="Ding S."/>
            <person name="Wang X."/>
            <person name="Zhu J."/>
            <person name="Ruan X."/>
            <person name="Zhao L."/>
            <person name="Wei J."/>
            <person name="Que T."/>
            <person name="Du C."/>
            <person name="Cheng J."/>
            <person name="Dai P."/>
            <person name="Han X."/>
            <person name="Huang E."/>
            <person name="Gao Y."/>
            <person name="Liu J."/>
            <person name="Shao H."/>
            <person name="Ye R."/>
            <person name="Li L."/>
            <person name="Wei W."/>
            <person name="Wang X."/>
            <person name="Wang C."/>
            <person name="Yang T."/>
            <person name="Huo Q."/>
            <person name="Li W."/>
            <person name="Guo W."/>
            <person name="Chen H."/>
            <person name="Zhou L."/>
            <person name="Ni X."/>
            <person name="Tian J."/>
            <person name="Zhou Y."/>
            <person name="Sheng Y."/>
            <person name="Liu T."/>
            <person name="Pan Y."/>
            <person name="Xia L."/>
            <person name="Li J."/>
            <person name="Zhao F."/>
            <person name="Cao W."/>
        </authorList>
    </citation>
    <scope>NUCLEOTIDE SEQUENCE</scope>
    <source>
        <strain evidence="1">Hyas-2018</strain>
    </source>
</reference>
<dbReference type="Proteomes" id="UP000821845">
    <property type="component" value="Chromosome 1"/>
</dbReference>
<proteinExistence type="predicted"/>
<keyword evidence="2" id="KW-1185">Reference proteome</keyword>
<gene>
    <name evidence="1" type="ORF">HPB50_000455</name>
</gene>
<evidence type="ECO:0000313" key="2">
    <source>
        <dbReference type="Proteomes" id="UP000821845"/>
    </source>
</evidence>
<protein>
    <submittedName>
        <fullName evidence="1">Uncharacterized protein</fullName>
    </submittedName>
</protein>
<comment type="caution">
    <text evidence="1">The sequence shown here is derived from an EMBL/GenBank/DDBJ whole genome shotgun (WGS) entry which is preliminary data.</text>
</comment>
<name>A0ACB7TCD2_HYAAI</name>
<accession>A0ACB7TCD2</accession>
<dbReference type="EMBL" id="CM023481">
    <property type="protein sequence ID" value="KAH6943901.1"/>
    <property type="molecule type" value="Genomic_DNA"/>
</dbReference>
<organism evidence="1 2">
    <name type="scientific">Hyalomma asiaticum</name>
    <name type="common">Tick</name>
    <dbReference type="NCBI Taxonomy" id="266040"/>
    <lineage>
        <taxon>Eukaryota</taxon>
        <taxon>Metazoa</taxon>
        <taxon>Ecdysozoa</taxon>
        <taxon>Arthropoda</taxon>
        <taxon>Chelicerata</taxon>
        <taxon>Arachnida</taxon>
        <taxon>Acari</taxon>
        <taxon>Parasitiformes</taxon>
        <taxon>Ixodida</taxon>
        <taxon>Ixodoidea</taxon>
        <taxon>Ixodidae</taxon>
        <taxon>Hyalomminae</taxon>
        <taxon>Hyalomma</taxon>
    </lineage>
</organism>
<sequence>MLVRLRPDTSLCSLKSRLNEVRAPLAVRDFDLTNCIRLSSFHVIRNIYEFRRLRCLRCVAFHFKTRDLCKLIENPLPHLVEIELSLVSETRTITDELRMMKMAGKRVGAHTVPQLRRVYVEVSYKHNFEFLSVILSLCHYVEHLHVHFVRGCFSEALLYCRNIIEKLQSLETFTFTSERPSYILNPTAPLNFMSCAAICGNVSYRKSTDSWSCVRLRDLAHTSEPRVLPFQLVVAAGYTADGLMAECIRVASEGHIWTKVRLLCLLLFPEEPSGFLYPAIGDGYRNNLRQFFGTALRYIVELNITMFHFAPDLDITDLLQDGSLEHLHALSASPCGLRRPSALRRLAQNCLDFCDLDVRFEAKYRFERCAGCEGEFLLDTKDAIEMRTGVRALFRNGLARLTLSGVHDSECLWFIESCSPTPTVRLIDCPSYSSPEFARLGAVLKKRSSPSCLVLRIQHLEDNLLSATISHVNSLQYLYVLSAASLSDDVAEACLRLLGIKQPRLKYLHVHYKGDRNHDFDQRLTLIRTPCPKEEIRDVLVRNGPCIQSCSTATFIGLAKPLNRNVQPML</sequence>
<evidence type="ECO:0000313" key="1">
    <source>
        <dbReference type="EMBL" id="KAH6943901.1"/>
    </source>
</evidence>